<feature type="compositionally biased region" description="Basic and acidic residues" evidence="1">
    <location>
        <begin position="882"/>
        <end position="900"/>
    </location>
</feature>
<dbReference type="VEuPathDB" id="TrichDB:TVAGG3_0971550"/>
<dbReference type="OrthoDB" id="120976at2759"/>
<protein>
    <recommendedName>
        <fullName evidence="4">Leucine Rich Repeat family protein</fullName>
    </recommendedName>
</protein>
<dbReference type="InParanoid" id="A2F230"/>
<dbReference type="GO" id="GO:0034315">
    <property type="term" value="P:regulation of Arp2/3 complex-mediated actin nucleation"/>
    <property type="evidence" value="ECO:0000318"/>
    <property type="project" value="GO_Central"/>
</dbReference>
<dbReference type="VEuPathDB" id="TrichDB:TVAG_295630"/>
<evidence type="ECO:0000313" key="3">
    <source>
        <dbReference type="Proteomes" id="UP000001542"/>
    </source>
</evidence>
<dbReference type="SUPFAM" id="SSF52047">
    <property type="entry name" value="RNI-like"/>
    <property type="match status" value="1"/>
</dbReference>
<dbReference type="GO" id="GO:0005886">
    <property type="term" value="C:plasma membrane"/>
    <property type="evidence" value="ECO:0000318"/>
    <property type="project" value="GO_Central"/>
</dbReference>
<dbReference type="InterPro" id="IPR051279">
    <property type="entry name" value="PP1-Reg/Actin-Interact_Protein"/>
</dbReference>
<dbReference type="KEGG" id="tva:4758851"/>
<reference evidence="2" key="1">
    <citation type="submission" date="2006-10" db="EMBL/GenBank/DDBJ databases">
        <authorList>
            <person name="Amadeo P."/>
            <person name="Zhao Q."/>
            <person name="Wortman J."/>
            <person name="Fraser-Liggett C."/>
            <person name="Carlton J."/>
        </authorList>
    </citation>
    <scope>NUCLEOTIDE SEQUENCE</scope>
    <source>
        <strain evidence="2">G3</strain>
    </source>
</reference>
<dbReference type="EMBL" id="DS113581">
    <property type="protein sequence ID" value="EAY01029.1"/>
    <property type="molecule type" value="Genomic_DNA"/>
</dbReference>
<dbReference type="GO" id="GO:0030027">
    <property type="term" value="C:lamellipodium"/>
    <property type="evidence" value="ECO:0000318"/>
    <property type="project" value="GO_Central"/>
</dbReference>
<reference evidence="2" key="2">
    <citation type="journal article" date="2007" name="Science">
        <title>Draft genome sequence of the sexually transmitted pathogen Trichomonas vaginalis.</title>
        <authorList>
            <person name="Carlton J.M."/>
            <person name="Hirt R.P."/>
            <person name="Silva J.C."/>
            <person name="Delcher A.L."/>
            <person name="Schatz M."/>
            <person name="Zhao Q."/>
            <person name="Wortman J.R."/>
            <person name="Bidwell S.L."/>
            <person name="Alsmark U.C.M."/>
            <person name="Besteiro S."/>
            <person name="Sicheritz-Ponten T."/>
            <person name="Noel C.J."/>
            <person name="Dacks J.B."/>
            <person name="Foster P.G."/>
            <person name="Simillion C."/>
            <person name="Van de Peer Y."/>
            <person name="Miranda-Saavedra D."/>
            <person name="Barton G.J."/>
            <person name="Westrop G.D."/>
            <person name="Mueller S."/>
            <person name="Dessi D."/>
            <person name="Fiori P.L."/>
            <person name="Ren Q."/>
            <person name="Paulsen I."/>
            <person name="Zhang H."/>
            <person name="Bastida-Corcuera F.D."/>
            <person name="Simoes-Barbosa A."/>
            <person name="Brown M.T."/>
            <person name="Hayes R.D."/>
            <person name="Mukherjee M."/>
            <person name="Okumura C.Y."/>
            <person name="Schneider R."/>
            <person name="Smith A.J."/>
            <person name="Vanacova S."/>
            <person name="Villalvazo M."/>
            <person name="Haas B.J."/>
            <person name="Pertea M."/>
            <person name="Feldblyum T.V."/>
            <person name="Utterback T.R."/>
            <person name="Shu C.L."/>
            <person name="Osoegawa K."/>
            <person name="de Jong P.J."/>
            <person name="Hrdy I."/>
            <person name="Horvathova L."/>
            <person name="Zubacova Z."/>
            <person name="Dolezal P."/>
            <person name="Malik S.B."/>
            <person name="Logsdon J.M. Jr."/>
            <person name="Henze K."/>
            <person name="Gupta A."/>
            <person name="Wang C.C."/>
            <person name="Dunne R.L."/>
            <person name="Upcroft J.A."/>
            <person name="Upcroft P."/>
            <person name="White O."/>
            <person name="Salzberg S.L."/>
            <person name="Tang P."/>
            <person name="Chiu C.-H."/>
            <person name="Lee Y.-S."/>
            <person name="Embley T.M."/>
            <person name="Coombs G.H."/>
            <person name="Mottram J.C."/>
            <person name="Tachezy J."/>
            <person name="Fraser-Liggett C.M."/>
            <person name="Johnson P.J."/>
        </authorList>
    </citation>
    <scope>NUCLEOTIDE SEQUENCE [LARGE SCALE GENOMIC DNA]</scope>
    <source>
        <strain evidence="2">G3</strain>
    </source>
</reference>
<dbReference type="GO" id="GO:0016477">
    <property type="term" value="P:cell migration"/>
    <property type="evidence" value="ECO:0000318"/>
    <property type="project" value="GO_Central"/>
</dbReference>
<dbReference type="Gene3D" id="3.80.10.10">
    <property type="entry name" value="Ribonuclease Inhibitor"/>
    <property type="match status" value="1"/>
</dbReference>
<accession>A2F230</accession>
<feature type="region of interest" description="Disordered" evidence="1">
    <location>
        <begin position="651"/>
        <end position="792"/>
    </location>
</feature>
<feature type="compositionally biased region" description="Basic residues" evidence="1">
    <location>
        <begin position="776"/>
        <end position="789"/>
    </location>
</feature>
<dbReference type="SMR" id="A2F230"/>
<organism evidence="2 3">
    <name type="scientific">Trichomonas vaginalis (strain ATCC PRA-98 / G3)</name>
    <dbReference type="NCBI Taxonomy" id="412133"/>
    <lineage>
        <taxon>Eukaryota</taxon>
        <taxon>Metamonada</taxon>
        <taxon>Parabasalia</taxon>
        <taxon>Trichomonadida</taxon>
        <taxon>Trichomonadidae</taxon>
        <taxon>Trichomonas</taxon>
    </lineage>
</organism>
<dbReference type="RefSeq" id="XP_001313915.1">
    <property type="nucleotide sequence ID" value="XM_001313912.1"/>
</dbReference>
<proteinExistence type="predicted"/>
<evidence type="ECO:0000256" key="1">
    <source>
        <dbReference type="SAM" id="MobiDB-lite"/>
    </source>
</evidence>
<feature type="region of interest" description="Disordered" evidence="1">
    <location>
        <begin position="843"/>
        <end position="920"/>
    </location>
</feature>
<gene>
    <name evidence="2" type="ORF">TVAG_295630</name>
</gene>
<feature type="compositionally biased region" description="Polar residues" evidence="1">
    <location>
        <begin position="678"/>
        <end position="691"/>
    </location>
</feature>
<evidence type="ECO:0000313" key="2">
    <source>
        <dbReference type="EMBL" id="EAY01029.1"/>
    </source>
</evidence>
<sequence length="1035" mass="119697">MKPFNNYLLSEKKQPIHCETITLPGLIKKRRVMALSNWGISLFKAKQPKIVEQHKWFDISQYEMNSTTNKLVFKDSILTFDVENGSELPNKIKSVLEKLMTQSEITGINKEFHSIPTQRSAFARIVALNPEKIKELNYFLRTTPDSIKITNENSKYIFNLIPLLPEVTSLEVELNESSQFMPKFLNFIKYDSQLKHIHFIGPLPNQYSVIAEALVSNMHSRLQCLSFTDSNLSQEQFLTLISILNSRNIYSLSFHNASPNSYYFFYNTVVPKIRIAPKFINMRSTSGILLQNLLTSRTIMLSLDNCNLEVSTIFEILSSNINNFKNLRVLSVSNNLCTKTFGENLVLPKLIHTIFANGVRWSGFHMKAFFEILFANFNGGLSLSLAQTNANTGEWKSIDDFLSFSQFKSLQVLDWSGNPISRPFISFLSRQKFLQTLIFNDCFTLNRPAEVKLFANYLEGSPIKRLVMNGTEATHLGDNLSLILNSLKKCQNIREISIEKHYAQNTFYNALKEFAKSTTKRCLISFDESSPVSYAELLDFLNFFLNDPNISTVICFPQNDISKYMGVETEYRDVNQLLDKFAMRYAFSKEYETVFDKPFKIPWFAYKFEFPEYITEEQLSSIVKQRGIPAELLQNNSLNVTPLVRGAGEPITTPIWSGTSKPKEIEGGRRHRHRTPMTIDNETPKRNSPNVIIQKEPRRRHRRHANTLQGEDIPENNEIKDRSPKNNEQKPNIEENNHHHHRNRRNPTPQPHTTHKKEDNIMKSPEIAQKIEPLRSSRRRSQSAKHQHKSPLCIEATNNLEIADDKNRFAKTEIKAVSLLKLNNSPPILEISPIREMEKPLVTNSHKHHHHAKTLAGDEDTSPATLQPDRQRRRRSVGKTIDGSDNKIEQKKTPSPKKIEENEDKEPQTLQPERKRRRRKVSVELQNFILKEEPKSKKAESSEEEPLFVPPIYLQNDEKPPEKLRRVRKHRKPLQNEDDAKWNMPTLPVYPVNDNIWDALSDNFILDQMIAEIKATPIDLHYHHMPDDPIKDSDN</sequence>
<evidence type="ECO:0008006" key="4">
    <source>
        <dbReference type="Google" id="ProtNLM"/>
    </source>
</evidence>
<dbReference type="InterPro" id="IPR032675">
    <property type="entry name" value="LRR_dom_sf"/>
</dbReference>
<dbReference type="PANTHER" id="PTHR24112">
    <property type="entry name" value="LEUCINE-RICH REPEAT, ISOFORM F-RELATED"/>
    <property type="match status" value="1"/>
</dbReference>
<name>A2F230_TRIV3</name>
<dbReference type="PANTHER" id="PTHR24112:SF64">
    <property type="entry name" value="CHROMOSOME UNDETERMINED SCAFFOLD_46, WHOLE GENOME SHOTGUN SEQUENCE"/>
    <property type="match status" value="1"/>
</dbReference>
<dbReference type="Proteomes" id="UP000001542">
    <property type="component" value="Unassembled WGS sequence"/>
</dbReference>
<dbReference type="AlphaFoldDB" id="A2F230"/>
<keyword evidence="3" id="KW-1185">Reference proteome</keyword>
<feature type="compositionally biased region" description="Basic and acidic residues" evidence="1">
    <location>
        <begin position="717"/>
        <end position="737"/>
    </location>
</feature>